<keyword evidence="3 7" id="KW-0732">Signal</keyword>
<dbReference type="PROSITE" id="PS51677">
    <property type="entry name" value="NODB"/>
    <property type="match status" value="1"/>
</dbReference>
<dbReference type="Gene3D" id="3.20.20.370">
    <property type="entry name" value="Glycoside hydrolase/deacetylase"/>
    <property type="match status" value="1"/>
</dbReference>
<dbReference type="PANTHER" id="PTHR46471">
    <property type="entry name" value="CHITIN DEACETYLASE"/>
    <property type="match status" value="1"/>
</dbReference>
<sequence length="241" mass="26885">MYKFFTLSLLMTLTPHVLSVPLNNAVTTVPTGQIIRSCTTPNTVALTFDDGPSGYTPQLLDLLSEYGAKATFFLIGEGSQAYPDTIQRIRSEGHQVGSHTLDHASLPSLSYGQIVQEMTKLEDILQSAMGDIPTYMRPPYFDVNDRVLAVMNELGYKVIESSIDTKDYENDDVARIYLSYEKFVNELNAGGSIVLAHDIHEQTVVSLARQMMEEIKARGFRMTTVGECLGEAEAQWYRKGR</sequence>
<name>A0A0F0IE87_ASPPU</name>
<dbReference type="GO" id="GO:0016810">
    <property type="term" value="F:hydrolase activity, acting on carbon-nitrogen (but not peptide) bonds"/>
    <property type="evidence" value="ECO:0007669"/>
    <property type="project" value="InterPro"/>
</dbReference>
<dbReference type="InterPro" id="IPR002509">
    <property type="entry name" value="NODB_dom"/>
</dbReference>
<dbReference type="CDD" id="cd10951">
    <property type="entry name" value="CE4_ClCDA_like"/>
    <property type="match status" value="1"/>
</dbReference>
<organism evidence="9 10">
    <name type="scientific">Aspergillus parasiticus (strain ATCC 56775 / NRRL 5862 / SRRC 143 / SU-1)</name>
    <dbReference type="NCBI Taxonomy" id="1403190"/>
    <lineage>
        <taxon>Eukaryota</taxon>
        <taxon>Fungi</taxon>
        <taxon>Dikarya</taxon>
        <taxon>Ascomycota</taxon>
        <taxon>Pezizomycotina</taxon>
        <taxon>Eurotiomycetes</taxon>
        <taxon>Eurotiomycetidae</taxon>
        <taxon>Eurotiales</taxon>
        <taxon>Aspergillaceae</taxon>
        <taxon>Aspergillus</taxon>
        <taxon>Aspergillus subgen. Circumdati</taxon>
    </lineage>
</organism>
<reference evidence="9 10" key="1">
    <citation type="submission" date="2015-02" db="EMBL/GenBank/DDBJ databases">
        <title>Draft genome sequence of Aspergillus parasiticus SU-1.</title>
        <authorList>
            <person name="Yu J."/>
            <person name="Fedorova N."/>
            <person name="Yin Y."/>
            <person name="Losada L."/>
            <person name="Zafar N."/>
            <person name="Taujale R."/>
            <person name="Ehrlich K.C."/>
            <person name="Bhatnagar D."/>
            <person name="Cleveland T.E."/>
            <person name="Bennett J.W."/>
            <person name="Nierman W.C."/>
        </authorList>
    </citation>
    <scope>NUCLEOTIDE SEQUENCE [LARGE SCALE GENOMIC DNA]</scope>
    <source>
        <strain evidence="10">ATCC 56775 / NRRL 5862 / SRRC 143 / SU-1</strain>
    </source>
</reference>
<keyword evidence="2" id="KW-0479">Metal-binding</keyword>
<dbReference type="Proteomes" id="UP000033540">
    <property type="component" value="Unassembled WGS sequence"/>
</dbReference>
<proteinExistence type="predicted"/>
<keyword evidence="4" id="KW-0378">Hydrolase</keyword>
<evidence type="ECO:0000313" key="9">
    <source>
        <dbReference type="EMBL" id="KJK65456.1"/>
    </source>
</evidence>
<accession>A0A0F0IE87</accession>
<protein>
    <submittedName>
        <fullName evidence="9">Catalytic NodB domain protein</fullName>
    </submittedName>
</protein>
<evidence type="ECO:0000256" key="7">
    <source>
        <dbReference type="SAM" id="SignalP"/>
    </source>
</evidence>
<dbReference type="EMBL" id="JZEE01000363">
    <property type="protein sequence ID" value="KJK65456.1"/>
    <property type="molecule type" value="Genomic_DNA"/>
</dbReference>
<feature type="domain" description="NodB homology" evidence="8">
    <location>
        <begin position="42"/>
        <end position="223"/>
    </location>
</feature>
<evidence type="ECO:0000256" key="5">
    <source>
        <dbReference type="ARBA" id="ARBA00023277"/>
    </source>
</evidence>
<comment type="caution">
    <text evidence="9">The sequence shown here is derived from an EMBL/GenBank/DDBJ whole genome shotgun (WGS) entry which is preliminary data.</text>
</comment>
<feature type="signal peptide" evidence="7">
    <location>
        <begin position="1"/>
        <end position="19"/>
    </location>
</feature>
<feature type="chain" id="PRO_5002443470" evidence="7">
    <location>
        <begin position="20"/>
        <end position="241"/>
    </location>
</feature>
<dbReference type="AlphaFoldDB" id="A0A0F0IE87"/>
<keyword evidence="6" id="KW-0170">Cobalt</keyword>
<dbReference type="PANTHER" id="PTHR46471:SF2">
    <property type="entry name" value="CHITIN DEACETYLASE-RELATED"/>
    <property type="match status" value="1"/>
</dbReference>
<evidence type="ECO:0000256" key="6">
    <source>
        <dbReference type="ARBA" id="ARBA00023285"/>
    </source>
</evidence>
<dbReference type="GO" id="GO:0046872">
    <property type="term" value="F:metal ion binding"/>
    <property type="evidence" value="ECO:0007669"/>
    <property type="project" value="UniProtKB-KW"/>
</dbReference>
<evidence type="ECO:0000256" key="1">
    <source>
        <dbReference type="ARBA" id="ARBA00001941"/>
    </source>
</evidence>
<evidence type="ECO:0000256" key="4">
    <source>
        <dbReference type="ARBA" id="ARBA00022801"/>
    </source>
</evidence>
<dbReference type="InterPro" id="IPR011330">
    <property type="entry name" value="Glyco_hydro/deAcase_b/a-brl"/>
</dbReference>
<evidence type="ECO:0000259" key="8">
    <source>
        <dbReference type="PROSITE" id="PS51677"/>
    </source>
</evidence>
<evidence type="ECO:0000256" key="2">
    <source>
        <dbReference type="ARBA" id="ARBA00022723"/>
    </source>
</evidence>
<dbReference type="STRING" id="1403190.A0A0F0IE87"/>
<comment type="cofactor">
    <cofactor evidence="1">
        <name>Co(2+)</name>
        <dbReference type="ChEBI" id="CHEBI:48828"/>
    </cofactor>
</comment>
<evidence type="ECO:0000313" key="10">
    <source>
        <dbReference type="Proteomes" id="UP000033540"/>
    </source>
</evidence>
<gene>
    <name evidence="9" type="ORF">P875_00010287</name>
</gene>
<dbReference type="SUPFAM" id="SSF88713">
    <property type="entry name" value="Glycoside hydrolase/deacetylase"/>
    <property type="match status" value="1"/>
</dbReference>
<keyword evidence="5" id="KW-0119">Carbohydrate metabolism</keyword>
<dbReference type="OrthoDB" id="2125469at2759"/>
<dbReference type="GO" id="GO:0005975">
    <property type="term" value="P:carbohydrate metabolic process"/>
    <property type="evidence" value="ECO:0007669"/>
    <property type="project" value="InterPro"/>
</dbReference>
<evidence type="ECO:0000256" key="3">
    <source>
        <dbReference type="ARBA" id="ARBA00022729"/>
    </source>
</evidence>
<dbReference type="Pfam" id="PF01522">
    <property type="entry name" value="Polysacc_deac_1"/>
    <property type="match status" value="1"/>
</dbReference>